<dbReference type="Proteomes" id="UP001589747">
    <property type="component" value="Unassembled WGS sequence"/>
</dbReference>
<dbReference type="PROSITE" id="PS51257">
    <property type="entry name" value="PROKAR_LIPOPROTEIN"/>
    <property type="match status" value="1"/>
</dbReference>
<dbReference type="InterPro" id="IPR001764">
    <property type="entry name" value="Glyco_hydro_3_N"/>
</dbReference>
<dbReference type="EMBL" id="JBHMDO010000022">
    <property type="protein sequence ID" value="MFB9326876.1"/>
    <property type="molecule type" value="Genomic_DNA"/>
</dbReference>
<sequence length="481" mass="49153">MRERMRRTAAAASALLLASAIAGCASGERQAGETIGKGTNEAVHATNGTADSNEQGAAQPGTDTGGQPSADAGGAAQDGASNQAATNVGPGDGPAPNSSGVSPGAAEAASEGNLADTALLRQIAEMTLAERIGQLIVAGVDGTAADAGAQRMIREQHVGGVIFYKDNLASAESVIRYVNQLKAWNAGGAAPLLLSVDQEGGKVSRLPELKKLPNARVIGDAGDARLAEDVGEILARACAQLGLNVDFAPVLDINSNPANPVIGARAFGSGEKVVTEMGLATMKGIRSQGVIPVVKHFPGHGDTAVDSHLDLPVVNKGLDELKAFEWKPFEAAIREGAGAVMVAHILFPKVDPDYPASLSKTIVTDQLRGMLGFKGVVITDDLTMGAIADHYGMGEAAVLSVKAGADLVLIAHKYGNVDKAIAAITASVKRGELTEARLNESVLRVLRLKSAGKLSDEAIGKPQLAPVNEAIAEVLAQATSG</sequence>
<evidence type="ECO:0000256" key="6">
    <source>
        <dbReference type="SAM" id="MobiDB-lite"/>
    </source>
</evidence>
<feature type="chain" id="PRO_5045887150" description="beta-N-acetylhexosaminidase" evidence="7">
    <location>
        <begin position="25"/>
        <end position="481"/>
    </location>
</feature>
<evidence type="ECO:0000256" key="5">
    <source>
        <dbReference type="ARBA" id="ARBA00023295"/>
    </source>
</evidence>
<gene>
    <name evidence="9" type="primary">nagZ</name>
    <name evidence="9" type="ORF">ACFFSY_13195</name>
</gene>
<keyword evidence="5 9" id="KW-0326">Glycosidase</keyword>
<proteinExistence type="inferred from homology"/>
<evidence type="ECO:0000313" key="9">
    <source>
        <dbReference type="EMBL" id="MFB9326876.1"/>
    </source>
</evidence>
<dbReference type="PANTHER" id="PTHR30480">
    <property type="entry name" value="BETA-HEXOSAMINIDASE-RELATED"/>
    <property type="match status" value="1"/>
</dbReference>
<evidence type="ECO:0000256" key="7">
    <source>
        <dbReference type="SAM" id="SignalP"/>
    </source>
</evidence>
<comment type="caution">
    <text evidence="9">The sequence shown here is derived from an EMBL/GenBank/DDBJ whole genome shotgun (WGS) entry which is preliminary data.</text>
</comment>
<feature type="region of interest" description="Disordered" evidence="6">
    <location>
        <begin position="43"/>
        <end position="109"/>
    </location>
</feature>
<dbReference type="PANTHER" id="PTHR30480:SF13">
    <property type="entry name" value="BETA-HEXOSAMINIDASE"/>
    <property type="match status" value="1"/>
</dbReference>
<dbReference type="NCBIfam" id="NF003740">
    <property type="entry name" value="PRK05337.1"/>
    <property type="match status" value="1"/>
</dbReference>
<name>A0ABV5KQK9_9BACL</name>
<dbReference type="Pfam" id="PF00933">
    <property type="entry name" value="Glyco_hydro_3"/>
    <property type="match status" value="1"/>
</dbReference>
<feature type="compositionally biased region" description="Polar residues" evidence="6">
    <location>
        <begin position="46"/>
        <end position="56"/>
    </location>
</feature>
<organism evidence="9 10">
    <name type="scientific">Paenibacillus aurantiacus</name>
    <dbReference type="NCBI Taxonomy" id="1936118"/>
    <lineage>
        <taxon>Bacteria</taxon>
        <taxon>Bacillati</taxon>
        <taxon>Bacillota</taxon>
        <taxon>Bacilli</taxon>
        <taxon>Bacillales</taxon>
        <taxon>Paenibacillaceae</taxon>
        <taxon>Paenibacillus</taxon>
    </lineage>
</organism>
<keyword evidence="10" id="KW-1185">Reference proteome</keyword>
<reference evidence="9 10" key="1">
    <citation type="submission" date="2024-09" db="EMBL/GenBank/DDBJ databases">
        <authorList>
            <person name="Sun Q."/>
            <person name="Mori K."/>
        </authorList>
    </citation>
    <scope>NUCLEOTIDE SEQUENCE [LARGE SCALE GENOMIC DNA]</scope>
    <source>
        <strain evidence="9 10">TISTR 2452</strain>
    </source>
</reference>
<feature type="compositionally biased region" description="Low complexity" evidence="6">
    <location>
        <begin position="65"/>
        <end position="85"/>
    </location>
</feature>
<dbReference type="RefSeq" id="WP_377494573.1">
    <property type="nucleotide sequence ID" value="NZ_JBHMDO010000022.1"/>
</dbReference>
<dbReference type="InterPro" id="IPR050226">
    <property type="entry name" value="NagZ_Beta-hexosaminidase"/>
</dbReference>
<accession>A0ABV5KQK9</accession>
<evidence type="ECO:0000259" key="8">
    <source>
        <dbReference type="Pfam" id="PF00933"/>
    </source>
</evidence>
<dbReference type="InterPro" id="IPR036962">
    <property type="entry name" value="Glyco_hydro_3_N_sf"/>
</dbReference>
<feature type="domain" description="Glycoside hydrolase family 3 N-terminal" evidence="8">
    <location>
        <begin position="127"/>
        <end position="448"/>
    </location>
</feature>
<protein>
    <recommendedName>
        <fullName evidence="3">beta-N-acetylhexosaminidase</fullName>
        <ecNumber evidence="3">3.2.1.52</ecNumber>
    </recommendedName>
</protein>
<dbReference type="GO" id="GO:0004563">
    <property type="term" value="F:beta-N-acetylhexosaminidase activity"/>
    <property type="evidence" value="ECO:0007669"/>
    <property type="project" value="UniProtKB-EC"/>
</dbReference>
<evidence type="ECO:0000256" key="2">
    <source>
        <dbReference type="ARBA" id="ARBA00005336"/>
    </source>
</evidence>
<keyword evidence="4 9" id="KW-0378">Hydrolase</keyword>
<evidence type="ECO:0000256" key="3">
    <source>
        <dbReference type="ARBA" id="ARBA00012663"/>
    </source>
</evidence>
<dbReference type="Gene3D" id="3.20.20.300">
    <property type="entry name" value="Glycoside hydrolase, family 3, N-terminal domain"/>
    <property type="match status" value="1"/>
</dbReference>
<evidence type="ECO:0000313" key="10">
    <source>
        <dbReference type="Proteomes" id="UP001589747"/>
    </source>
</evidence>
<keyword evidence="7" id="KW-0732">Signal</keyword>
<dbReference type="SUPFAM" id="SSF51445">
    <property type="entry name" value="(Trans)glycosidases"/>
    <property type="match status" value="1"/>
</dbReference>
<dbReference type="InterPro" id="IPR017853">
    <property type="entry name" value="GH"/>
</dbReference>
<comment type="catalytic activity">
    <reaction evidence="1">
        <text>Hydrolysis of terminal non-reducing N-acetyl-D-hexosamine residues in N-acetyl-beta-D-hexosaminides.</text>
        <dbReference type="EC" id="3.2.1.52"/>
    </reaction>
</comment>
<feature type="signal peptide" evidence="7">
    <location>
        <begin position="1"/>
        <end position="24"/>
    </location>
</feature>
<comment type="similarity">
    <text evidence="2">Belongs to the glycosyl hydrolase 3 family.</text>
</comment>
<evidence type="ECO:0000256" key="1">
    <source>
        <dbReference type="ARBA" id="ARBA00001231"/>
    </source>
</evidence>
<evidence type="ECO:0000256" key="4">
    <source>
        <dbReference type="ARBA" id="ARBA00022801"/>
    </source>
</evidence>
<dbReference type="EC" id="3.2.1.52" evidence="3"/>